<dbReference type="EMBL" id="CADCTT010000125">
    <property type="protein sequence ID" value="CAA9299307.1"/>
    <property type="molecule type" value="Genomic_DNA"/>
</dbReference>
<dbReference type="GO" id="GO:0051301">
    <property type="term" value="P:cell division"/>
    <property type="evidence" value="ECO:0007669"/>
    <property type="project" value="UniProtKB-KW"/>
</dbReference>
<reference evidence="2" key="1">
    <citation type="submission" date="2020-02" db="EMBL/GenBank/DDBJ databases">
        <authorList>
            <person name="Meier V. D."/>
        </authorList>
    </citation>
    <scope>NUCLEOTIDE SEQUENCE</scope>
    <source>
        <strain evidence="2">AVDCRST_MAG61</strain>
    </source>
</reference>
<keyword evidence="2" id="KW-0132">Cell division</keyword>
<organism evidence="2">
    <name type="scientific">uncultured Friedmanniella sp</name>
    <dbReference type="NCBI Taxonomy" id="335381"/>
    <lineage>
        <taxon>Bacteria</taxon>
        <taxon>Bacillati</taxon>
        <taxon>Actinomycetota</taxon>
        <taxon>Actinomycetes</taxon>
        <taxon>Propionibacteriales</taxon>
        <taxon>Nocardioidaceae</taxon>
        <taxon>Friedmanniella</taxon>
        <taxon>environmental samples</taxon>
    </lineage>
</organism>
<keyword evidence="2" id="KW-0131">Cell cycle</keyword>
<proteinExistence type="predicted"/>
<evidence type="ECO:0000256" key="1">
    <source>
        <dbReference type="SAM" id="MobiDB-lite"/>
    </source>
</evidence>
<evidence type="ECO:0000313" key="2">
    <source>
        <dbReference type="EMBL" id="CAA9299307.1"/>
    </source>
</evidence>
<accession>A0A6J4K8U1</accession>
<name>A0A6J4K8U1_9ACTN</name>
<dbReference type="AlphaFoldDB" id="A0A6J4K8U1"/>
<feature type="region of interest" description="Disordered" evidence="1">
    <location>
        <begin position="111"/>
        <end position="137"/>
    </location>
</feature>
<sequence>MVVLLVLTISYASSLRIYFAQSHEIASTRAEIAERQQRISELEGTVARWGEPDYVRTQARQRLGWVVPGETGYQVVDAEGNPLGGGAEIESSTATADQPQDAWWAELWGSVQAADKPAPAKPKEKPITAKTEAAGTR</sequence>
<protein>
    <submittedName>
        <fullName evidence="2">Cell division protein DivIC (FtsB), stabilizes FtsL against RasP cleavage</fullName>
    </submittedName>
</protein>
<gene>
    <name evidence="2" type="ORF">AVDCRST_MAG61-843</name>
</gene>
<dbReference type="InterPro" id="IPR007060">
    <property type="entry name" value="FtsL/DivIC"/>
</dbReference>
<dbReference type="Pfam" id="PF04977">
    <property type="entry name" value="DivIC"/>
    <property type="match status" value="1"/>
</dbReference>